<feature type="region of interest" description="Disordered" evidence="1">
    <location>
        <begin position="389"/>
        <end position="413"/>
    </location>
</feature>
<dbReference type="PANTHER" id="PTHR47122">
    <property type="entry name" value="MYB-LIKE DNA-BINDING DOMAIN CONTAINING PROTEIN, EXPRESSED"/>
    <property type="match status" value="1"/>
</dbReference>
<evidence type="ECO:0000256" key="1">
    <source>
        <dbReference type="SAM" id="MobiDB-lite"/>
    </source>
</evidence>
<dbReference type="PANTHER" id="PTHR47122:SF4">
    <property type="entry name" value="TRF-LIKE 3"/>
    <property type="match status" value="1"/>
</dbReference>
<evidence type="ECO:0000313" key="2">
    <source>
        <dbReference type="EMBL" id="VFU27774.1"/>
    </source>
</evidence>
<feature type="compositionally biased region" description="Basic and acidic residues" evidence="1">
    <location>
        <begin position="389"/>
        <end position="411"/>
    </location>
</feature>
<dbReference type="AlphaFoldDB" id="A0A6N2KMS3"/>
<gene>
    <name evidence="2" type="ORF">SVIM_LOCUS86499</name>
</gene>
<protein>
    <submittedName>
        <fullName evidence="2">Uncharacterized protein</fullName>
    </submittedName>
</protein>
<proteinExistence type="predicted"/>
<accession>A0A6N2KMS3</accession>
<reference evidence="2" key="1">
    <citation type="submission" date="2019-03" db="EMBL/GenBank/DDBJ databases">
        <authorList>
            <person name="Mank J."/>
            <person name="Almeida P."/>
        </authorList>
    </citation>
    <scope>NUCLEOTIDE SEQUENCE</scope>
    <source>
        <strain evidence="2">78183</strain>
    </source>
</reference>
<sequence>METEVGVEGNDEAKLKECGIRKSSSSLSSPKQISDPVVYKLVRHKHGIEVACNATISKLLLRVYIHQSLPLVYLINHESLFALVELNGMGHRSSFRTVCWATSCALEEANHQLLSLLNDISPIKFAVEGDGRLVPATEDELMEVESLLIDDRCGIHIDADPGQTVGCISNEGSSSWMAQLESLEVYIVALPSNQNLFCLFLLLLYLNEQYMPDSQCSDPHDKLLHIDEKLQCEIPLQEPVPSLAPSLRESNLNQSGSVGELVAGGSPLSVTTKPDFSILKGEICLDNLSIKELHETFKATFGRETTVKDKQWLKRRISMGLTNSCAVSTNFIIKDNKFAKKGNEEGCNGMYGSFAKDPSIVNQKGLPTCLVGQLDYHKVVSERRLENHNIDDYSGSDDHKNEQRAAKDTKPQSDILKNFQKWSQRVQWKEEELLSHGWIPLEDLGFRFHVFHGSEEAVQGKTSWHFWYKFNPSGMGMAATLVKKALDDHSFPPDDGNEDRVLKASSTPEHVHHLEWIHGDTLRERMKGFIMLFKFVGMPEKGKQFSVMSAVGLGNT</sequence>
<dbReference type="EMBL" id="CAADRP010000402">
    <property type="protein sequence ID" value="VFU27774.1"/>
    <property type="molecule type" value="Genomic_DNA"/>
</dbReference>
<organism evidence="2">
    <name type="scientific">Salix viminalis</name>
    <name type="common">Common osier</name>
    <name type="synonym">Basket willow</name>
    <dbReference type="NCBI Taxonomy" id="40686"/>
    <lineage>
        <taxon>Eukaryota</taxon>
        <taxon>Viridiplantae</taxon>
        <taxon>Streptophyta</taxon>
        <taxon>Embryophyta</taxon>
        <taxon>Tracheophyta</taxon>
        <taxon>Spermatophyta</taxon>
        <taxon>Magnoliopsida</taxon>
        <taxon>eudicotyledons</taxon>
        <taxon>Gunneridae</taxon>
        <taxon>Pentapetalae</taxon>
        <taxon>rosids</taxon>
        <taxon>fabids</taxon>
        <taxon>Malpighiales</taxon>
        <taxon>Salicaceae</taxon>
        <taxon>Saliceae</taxon>
        <taxon>Salix</taxon>
    </lineage>
</organism>
<name>A0A6N2KMS3_SALVM</name>